<gene>
    <name evidence="2" type="ORF">AB0301_13415</name>
</gene>
<protein>
    <recommendedName>
        <fullName evidence="4">Modulator of FtsH protease</fullName>
    </recommendedName>
</protein>
<name>A0ABV3LJJ4_9MICO</name>
<dbReference type="RefSeq" id="WP_366233181.1">
    <property type="nucleotide sequence ID" value="NZ_JBFBMH010000021.1"/>
</dbReference>
<evidence type="ECO:0008006" key="4">
    <source>
        <dbReference type="Google" id="ProtNLM"/>
    </source>
</evidence>
<feature type="transmembrane region" description="Helical" evidence="1">
    <location>
        <begin position="12"/>
        <end position="32"/>
    </location>
</feature>
<reference evidence="2 3" key="1">
    <citation type="submission" date="2024-06" db="EMBL/GenBank/DDBJ databases">
        <title>The Natural Products Discovery Center: Release of the First 8490 Sequenced Strains for Exploring Actinobacteria Biosynthetic Diversity.</title>
        <authorList>
            <person name="Kalkreuter E."/>
            <person name="Kautsar S.A."/>
            <person name="Yang D."/>
            <person name="Bader C.D."/>
            <person name="Teijaro C.N."/>
            <person name="Fluegel L."/>
            <person name="Davis C.M."/>
            <person name="Simpson J.R."/>
            <person name="Lauterbach L."/>
            <person name="Steele A.D."/>
            <person name="Gui C."/>
            <person name="Meng S."/>
            <person name="Li G."/>
            <person name="Viehrig K."/>
            <person name="Ye F."/>
            <person name="Su P."/>
            <person name="Kiefer A.F."/>
            <person name="Nichols A."/>
            <person name="Cepeda A.J."/>
            <person name="Yan W."/>
            <person name="Fan B."/>
            <person name="Jiang Y."/>
            <person name="Adhikari A."/>
            <person name="Zheng C.-J."/>
            <person name="Schuster L."/>
            <person name="Cowan T.M."/>
            <person name="Smanski M.J."/>
            <person name="Chevrette M.G."/>
            <person name="De Carvalho L.P.S."/>
            <person name="Shen B."/>
        </authorList>
    </citation>
    <scope>NUCLEOTIDE SEQUENCE [LARGE SCALE GENOMIC DNA]</scope>
    <source>
        <strain evidence="2 3">NPDC077434</strain>
    </source>
</reference>
<organism evidence="2 3">
    <name type="scientific">Microbacterium profundi</name>
    <dbReference type="NCBI Taxonomy" id="450380"/>
    <lineage>
        <taxon>Bacteria</taxon>
        <taxon>Bacillati</taxon>
        <taxon>Actinomycetota</taxon>
        <taxon>Actinomycetes</taxon>
        <taxon>Micrococcales</taxon>
        <taxon>Microbacteriaceae</taxon>
        <taxon>Microbacterium</taxon>
    </lineage>
</organism>
<evidence type="ECO:0000313" key="3">
    <source>
        <dbReference type="Proteomes" id="UP001553715"/>
    </source>
</evidence>
<keyword evidence="1" id="KW-1133">Transmembrane helix</keyword>
<dbReference type="EMBL" id="JBFBMH010000021">
    <property type="protein sequence ID" value="MEW1976052.1"/>
    <property type="molecule type" value="Genomic_DNA"/>
</dbReference>
<feature type="transmembrane region" description="Helical" evidence="1">
    <location>
        <begin position="136"/>
        <end position="158"/>
    </location>
</feature>
<feature type="transmembrane region" description="Helical" evidence="1">
    <location>
        <begin position="72"/>
        <end position="91"/>
    </location>
</feature>
<keyword evidence="3" id="KW-1185">Reference proteome</keyword>
<keyword evidence="1" id="KW-0472">Membrane</keyword>
<feature type="transmembrane region" description="Helical" evidence="1">
    <location>
        <begin position="112"/>
        <end position="130"/>
    </location>
</feature>
<feature type="transmembrane region" description="Helical" evidence="1">
    <location>
        <begin position="44"/>
        <end position="66"/>
    </location>
</feature>
<sequence>MTDALAGWSDFNVAMAGASAALAGLLIVAASVNIEKIITAGTLTARLGAAIASLVLALVASAVGLIPGLDPTWYGIVVLLGTLAAGAFQLHATRVIVRDPQPEQRQRFGKSVLGWLPIAAYLAAGAALVLGSSSGLVLAASGCLLAIVAAIVVSWVVLVEVLR</sequence>
<dbReference type="Proteomes" id="UP001553715">
    <property type="component" value="Unassembled WGS sequence"/>
</dbReference>
<proteinExistence type="predicted"/>
<comment type="caution">
    <text evidence="2">The sequence shown here is derived from an EMBL/GenBank/DDBJ whole genome shotgun (WGS) entry which is preliminary data.</text>
</comment>
<evidence type="ECO:0000313" key="2">
    <source>
        <dbReference type="EMBL" id="MEW1976052.1"/>
    </source>
</evidence>
<keyword evidence="1" id="KW-0812">Transmembrane</keyword>
<accession>A0ABV3LJJ4</accession>
<evidence type="ECO:0000256" key="1">
    <source>
        <dbReference type="SAM" id="Phobius"/>
    </source>
</evidence>